<name>A0A4P2R732_SORCE</name>
<feature type="compositionally biased region" description="Basic residues" evidence="1">
    <location>
        <begin position="37"/>
        <end position="46"/>
    </location>
</feature>
<feature type="compositionally biased region" description="Gly residues" evidence="1">
    <location>
        <begin position="58"/>
        <end position="70"/>
    </location>
</feature>
<dbReference type="AlphaFoldDB" id="A0A4P2R732"/>
<protein>
    <submittedName>
        <fullName evidence="2">Uncharacterized protein</fullName>
    </submittedName>
</protein>
<gene>
    <name evidence="2" type="ORF">SOCE836_100990</name>
</gene>
<proteinExistence type="predicted"/>
<feature type="compositionally biased region" description="Low complexity" evidence="1">
    <location>
        <begin position="71"/>
        <end position="82"/>
    </location>
</feature>
<reference evidence="2 3" key="1">
    <citation type="submission" date="2015-09" db="EMBL/GenBank/DDBJ databases">
        <title>Sorangium comparison.</title>
        <authorList>
            <person name="Zaburannyi N."/>
            <person name="Bunk B."/>
            <person name="Overmann J."/>
            <person name="Mueller R."/>
        </authorList>
    </citation>
    <scope>NUCLEOTIDE SEQUENCE [LARGE SCALE GENOMIC DNA]</scope>
    <source>
        <strain evidence="2 3">So ce836</strain>
    </source>
</reference>
<sequence length="82" mass="8091">MSCILCIPSPWPLAGAKARAGHDLGGERLAFPQPGRPRTRSSRRLTVRPGSAADPGHGRPGGGGAPGGHGAPPQAAAGPARG</sequence>
<feature type="region of interest" description="Disordered" evidence="1">
    <location>
        <begin position="15"/>
        <end position="82"/>
    </location>
</feature>
<evidence type="ECO:0000313" key="3">
    <source>
        <dbReference type="Proteomes" id="UP000295497"/>
    </source>
</evidence>
<accession>A0A4P2R732</accession>
<dbReference type="Proteomes" id="UP000295497">
    <property type="component" value="Chromosome"/>
</dbReference>
<evidence type="ECO:0000256" key="1">
    <source>
        <dbReference type="SAM" id="MobiDB-lite"/>
    </source>
</evidence>
<organism evidence="2 3">
    <name type="scientific">Sorangium cellulosum</name>
    <name type="common">Polyangium cellulosum</name>
    <dbReference type="NCBI Taxonomy" id="56"/>
    <lineage>
        <taxon>Bacteria</taxon>
        <taxon>Pseudomonadati</taxon>
        <taxon>Myxococcota</taxon>
        <taxon>Polyangia</taxon>
        <taxon>Polyangiales</taxon>
        <taxon>Polyangiaceae</taxon>
        <taxon>Sorangium</taxon>
    </lineage>
</organism>
<evidence type="ECO:0000313" key="2">
    <source>
        <dbReference type="EMBL" id="AUX37863.1"/>
    </source>
</evidence>
<dbReference type="EMBL" id="CP012672">
    <property type="protein sequence ID" value="AUX37863.1"/>
    <property type="molecule type" value="Genomic_DNA"/>
</dbReference>